<protein>
    <submittedName>
        <fullName evidence="2">Uncharacterized protein</fullName>
    </submittedName>
</protein>
<dbReference type="PROSITE" id="PS50138">
    <property type="entry name" value="BRCA2_REPEAT"/>
    <property type="match status" value="1"/>
</dbReference>
<dbReference type="AlphaFoldDB" id="A0A1B0GDA1"/>
<name>A0A1B0GDA1_GLOMM</name>
<dbReference type="Pfam" id="PF00634">
    <property type="entry name" value="BRCA2"/>
    <property type="match status" value="1"/>
</dbReference>
<dbReference type="InterPro" id="IPR002093">
    <property type="entry name" value="BRCA2_repeat"/>
</dbReference>
<dbReference type="VEuPathDB" id="VectorBase:GMOY011276"/>
<accession>A0A1B0GDA1</accession>
<evidence type="ECO:0000313" key="3">
    <source>
        <dbReference type="Proteomes" id="UP000092444"/>
    </source>
</evidence>
<keyword evidence="3" id="KW-1185">Reference proteome</keyword>
<dbReference type="Proteomes" id="UP000092444">
    <property type="component" value="Unassembled WGS sequence"/>
</dbReference>
<sequence length="311" mass="35167">MPSADSSDEELIKCCNKVEAMTKDKKNKTIVDIIIEDFSTTPFNSPTSSPERNVDKSPSFILRQKPKRFYSRKKKGNYNDIEKKDIHNIVIESVVVETGPETGINEKYDWDDNDLFVSINTQEIPVNKQITQGNQKASGERPELGEGKNVVGVNEIFTDNEWEEMKNEMHQDEVGKVNNPVSAGFETANGKKISISEEGQKSVQYILREFQGNLQETDYETEMKEIKGRISNKSMESKCETIAKSSSKDGASGSSNRAVSLLSLNRKHYLKNLKDRMESKCETIAKSSSKDGAMIEDEQQNNKNPIHETYF</sequence>
<feature type="region of interest" description="Disordered" evidence="1">
    <location>
        <begin position="284"/>
        <end position="311"/>
    </location>
</feature>
<dbReference type="EMBL" id="CCAG010015681">
    <property type="status" value="NOT_ANNOTATED_CDS"/>
    <property type="molecule type" value="Genomic_DNA"/>
</dbReference>
<dbReference type="EnsemblMetazoa" id="GMOY011276-RA">
    <property type="protein sequence ID" value="GMOY011276-PA"/>
    <property type="gene ID" value="GMOY011276"/>
</dbReference>
<proteinExistence type="predicted"/>
<organism evidence="2 3">
    <name type="scientific">Glossina morsitans morsitans</name>
    <name type="common">Savannah tsetse fly</name>
    <dbReference type="NCBI Taxonomy" id="37546"/>
    <lineage>
        <taxon>Eukaryota</taxon>
        <taxon>Metazoa</taxon>
        <taxon>Ecdysozoa</taxon>
        <taxon>Arthropoda</taxon>
        <taxon>Hexapoda</taxon>
        <taxon>Insecta</taxon>
        <taxon>Pterygota</taxon>
        <taxon>Neoptera</taxon>
        <taxon>Endopterygota</taxon>
        <taxon>Diptera</taxon>
        <taxon>Brachycera</taxon>
        <taxon>Muscomorpha</taxon>
        <taxon>Hippoboscoidea</taxon>
        <taxon>Glossinidae</taxon>
        <taxon>Glossina</taxon>
    </lineage>
</organism>
<dbReference type="PhylomeDB" id="A0A1B0GDA1"/>
<evidence type="ECO:0000313" key="2">
    <source>
        <dbReference type="EnsemblMetazoa" id="GMOY011276-PA"/>
    </source>
</evidence>
<reference evidence="2" key="1">
    <citation type="submission" date="2020-05" db="UniProtKB">
        <authorList>
            <consortium name="EnsemblMetazoa"/>
        </authorList>
    </citation>
    <scope>IDENTIFICATION</scope>
    <source>
        <strain evidence="2">Yale</strain>
    </source>
</reference>
<evidence type="ECO:0000256" key="1">
    <source>
        <dbReference type="SAM" id="MobiDB-lite"/>
    </source>
</evidence>